<evidence type="ECO:0000259" key="1">
    <source>
        <dbReference type="Pfam" id="PF14301"/>
    </source>
</evidence>
<reference evidence="2 3" key="1">
    <citation type="submission" date="2017-09" db="EMBL/GenBank/DDBJ databases">
        <title>Biodiversity and function of Thalassospira species in the particle-attached aromatic-hydrocarbon-degrading consortia from the surface seawater of the South China Sea.</title>
        <authorList>
            <person name="Dong C."/>
            <person name="Liu R."/>
            <person name="Shao Z."/>
        </authorList>
    </citation>
    <scope>NUCLEOTIDE SEQUENCE [LARGE SCALE GENOMIC DNA]</scope>
    <source>
        <strain evidence="2 3">CSC1P2</strain>
    </source>
</reference>
<dbReference type="Pfam" id="PF14301">
    <property type="entry name" value="DUF4376"/>
    <property type="match status" value="1"/>
</dbReference>
<accession>A0A2N3KJN2</accession>
<dbReference type="RefSeq" id="WP_101269852.1">
    <property type="nucleotide sequence ID" value="NZ_NWTK01000015.1"/>
</dbReference>
<comment type="caution">
    <text evidence="2">The sequence shown here is derived from an EMBL/GenBank/DDBJ whole genome shotgun (WGS) entry which is preliminary data.</text>
</comment>
<feature type="domain" description="DUF4376" evidence="1">
    <location>
        <begin position="116"/>
        <end position="216"/>
    </location>
</feature>
<sequence>MKIYTYSPRNGVFLGAAIAQKNPMRADEFLMPAWATDIAPPDAVVDMVAVYDAANQSWSLVADHRGETVFNTETGAAFVIDEPGDIPEGHTTDAPPSLDATWDGAAWQVPAATVDQLFAAAASRRYRAEIGGCLWNGWVQATDDRGQAKCMAELQAINEGLRLDGDGWKFAHGFEALTNAQMRDLVIAVRAHVSACYEAEGAIRIDIEAGNITALDDVENWPDWPGVAS</sequence>
<evidence type="ECO:0000313" key="3">
    <source>
        <dbReference type="Proteomes" id="UP000233597"/>
    </source>
</evidence>
<dbReference type="AlphaFoldDB" id="A0A2N3KJN2"/>
<protein>
    <recommendedName>
        <fullName evidence="1">DUF4376 domain-containing protein</fullName>
    </recommendedName>
</protein>
<organism evidence="2 3">
    <name type="scientific">Thalassospira marina</name>
    <dbReference type="NCBI Taxonomy" id="2048283"/>
    <lineage>
        <taxon>Bacteria</taxon>
        <taxon>Pseudomonadati</taxon>
        <taxon>Pseudomonadota</taxon>
        <taxon>Alphaproteobacteria</taxon>
        <taxon>Rhodospirillales</taxon>
        <taxon>Thalassospiraceae</taxon>
        <taxon>Thalassospira</taxon>
    </lineage>
</organism>
<evidence type="ECO:0000313" key="2">
    <source>
        <dbReference type="EMBL" id="PKR50754.1"/>
    </source>
</evidence>
<dbReference type="EMBL" id="NWTK01000015">
    <property type="protein sequence ID" value="PKR50754.1"/>
    <property type="molecule type" value="Genomic_DNA"/>
</dbReference>
<name>A0A2N3KJN2_9PROT</name>
<proteinExistence type="predicted"/>
<dbReference type="InterPro" id="IPR025484">
    <property type="entry name" value="DUF4376"/>
</dbReference>
<dbReference type="Proteomes" id="UP000233597">
    <property type="component" value="Unassembled WGS sequence"/>
</dbReference>
<dbReference type="OrthoDB" id="8404436at2"/>
<gene>
    <name evidence="2" type="ORF">COO20_20160</name>
</gene>